<dbReference type="AlphaFoldDB" id="C7LWD5"/>
<dbReference type="GO" id="GO:0016757">
    <property type="term" value="F:glycosyltransferase activity"/>
    <property type="evidence" value="ECO:0007669"/>
    <property type="project" value="InterPro"/>
</dbReference>
<dbReference type="RefSeq" id="WP_012805710.1">
    <property type="nucleotide sequence ID" value="NC_013173.1"/>
</dbReference>
<organism evidence="4 5">
    <name type="scientific">Desulfomicrobium baculatum (strain DSM 4028 / VKM B-1378 / X)</name>
    <name type="common">Desulfovibrio baculatus</name>
    <dbReference type="NCBI Taxonomy" id="525897"/>
    <lineage>
        <taxon>Bacteria</taxon>
        <taxon>Pseudomonadati</taxon>
        <taxon>Thermodesulfobacteriota</taxon>
        <taxon>Desulfovibrionia</taxon>
        <taxon>Desulfovibrionales</taxon>
        <taxon>Desulfomicrobiaceae</taxon>
        <taxon>Desulfomicrobium</taxon>
    </lineage>
</organism>
<evidence type="ECO:0000259" key="2">
    <source>
        <dbReference type="Pfam" id="PF00534"/>
    </source>
</evidence>
<dbReference type="Pfam" id="PF00534">
    <property type="entry name" value="Glycos_transf_1"/>
    <property type="match status" value="1"/>
</dbReference>
<keyword evidence="5" id="KW-1185">Reference proteome</keyword>
<dbReference type="InterPro" id="IPR022623">
    <property type="entry name" value="Glyco_trans_4"/>
</dbReference>
<evidence type="ECO:0000256" key="1">
    <source>
        <dbReference type="ARBA" id="ARBA00022679"/>
    </source>
</evidence>
<dbReference type="Gene3D" id="3.40.50.2000">
    <property type="entry name" value="Glycogen Phosphorylase B"/>
    <property type="match status" value="2"/>
</dbReference>
<keyword evidence="1 4" id="KW-0808">Transferase</keyword>
<gene>
    <name evidence="4" type="ordered locus">Dbac_0503</name>
</gene>
<dbReference type="KEGG" id="dba:Dbac_0503"/>
<dbReference type="InterPro" id="IPR001296">
    <property type="entry name" value="Glyco_trans_1"/>
</dbReference>
<proteinExistence type="predicted"/>
<dbReference type="PANTHER" id="PTHR46401">
    <property type="entry name" value="GLYCOSYLTRANSFERASE WBBK-RELATED"/>
    <property type="match status" value="1"/>
</dbReference>
<evidence type="ECO:0000313" key="4">
    <source>
        <dbReference type="EMBL" id="ACU88627.1"/>
    </source>
</evidence>
<reference evidence="4 5" key="1">
    <citation type="journal article" date="2009" name="Stand. Genomic Sci.">
        <title>Complete genome sequence of Desulfomicrobium baculatum type strain (X).</title>
        <authorList>
            <person name="Copeland A."/>
            <person name="Spring S."/>
            <person name="Goker M."/>
            <person name="Schneider S."/>
            <person name="Lapidus A."/>
            <person name="Del Rio T.G."/>
            <person name="Tice H."/>
            <person name="Cheng J.F."/>
            <person name="Chen F."/>
            <person name="Nolan M."/>
            <person name="Bruce D."/>
            <person name="Goodwin L."/>
            <person name="Pitluck S."/>
            <person name="Ivanova N."/>
            <person name="Mavrommatis K."/>
            <person name="Ovchinnikova G."/>
            <person name="Pati A."/>
            <person name="Chen A."/>
            <person name="Palaniappan K."/>
            <person name="Land M."/>
            <person name="Hauser L."/>
            <person name="Chang Y.J."/>
            <person name="Jeffries C.C."/>
            <person name="Meincke L."/>
            <person name="Sims D."/>
            <person name="Brettin T."/>
            <person name="Detter J.C."/>
            <person name="Han C."/>
            <person name="Chain P."/>
            <person name="Bristow J."/>
            <person name="Eisen J.A."/>
            <person name="Markowitz V."/>
            <person name="Hugenholtz P."/>
            <person name="Kyrpides N.C."/>
            <person name="Klenk H.P."/>
            <person name="Lucas S."/>
        </authorList>
    </citation>
    <scope>NUCLEOTIDE SEQUENCE [LARGE SCALE GENOMIC DNA]</scope>
    <source>
        <strain evidence="5">DSM 4028 / VKM B-1378 / X</strain>
    </source>
</reference>
<feature type="domain" description="Glycosyl transferase family 1" evidence="2">
    <location>
        <begin position="217"/>
        <end position="378"/>
    </location>
</feature>
<feature type="domain" description="Glycosyl transferase family 4" evidence="3">
    <location>
        <begin position="26"/>
        <end position="193"/>
    </location>
</feature>
<accession>C7LWD5</accession>
<dbReference type="Proteomes" id="UP000002216">
    <property type="component" value="Chromosome"/>
</dbReference>
<evidence type="ECO:0000259" key="3">
    <source>
        <dbReference type="Pfam" id="PF12000"/>
    </source>
</evidence>
<dbReference type="HOGENOM" id="CLU_054763_0_0_7"/>
<dbReference type="EMBL" id="CP001629">
    <property type="protein sequence ID" value="ACU88627.1"/>
    <property type="molecule type" value="Genomic_DNA"/>
</dbReference>
<dbReference type="STRING" id="525897.Dbac_0503"/>
<name>C7LWD5_DESBD</name>
<dbReference type="GO" id="GO:0009103">
    <property type="term" value="P:lipopolysaccharide biosynthetic process"/>
    <property type="evidence" value="ECO:0007669"/>
    <property type="project" value="TreeGrafter"/>
</dbReference>
<dbReference type="eggNOG" id="COG0438">
    <property type="taxonomic scope" value="Bacteria"/>
</dbReference>
<dbReference type="CAZy" id="GT4">
    <property type="family name" value="Glycosyltransferase Family 4"/>
</dbReference>
<dbReference type="SUPFAM" id="SSF53756">
    <property type="entry name" value="UDP-Glycosyltransferase/glycogen phosphorylase"/>
    <property type="match status" value="1"/>
</dbReference>
<dbReference type="OrthoDB" id="5416057at2"/>
<protein>
    <submittedName>
        <fullName evidence="4">Glycosyl transferase group 1</fullName>
    </submittedName>
</protein>
<sequence>MRILFVHMNFPAQFRSLASFLGRDSRNEVVFATMNENPEWNIPGVRKAVFVPDATVFPEEHGINAKFWAASSKASGALKLAVELRRQGFVPDIICGHSGWGPTMYLRDVFPEAAFVGYFEWFYDAQSADMRFSGSPLSLSSRMEVRCNNIPILMDLAGCAHGICPTRWQLEQFPAEFRSKISVIHDGVDTDYFSPDPEARMVLPGLDLSGAKEIVTYATRGMEPYRGFPQFLEAAVEVVKKRPECHVVIGGNDGCHYGSPPELGKTWKEVLVERLQPDPERIHFVGSLPYRHYRTLLRASTAHVYLTRPFVLSWSFLEALSCGCLVVASDTEPVREVASDGHNALFADMRSPTAIAERIMDALENRSHLDGMRKQARQTVLERYDVRKLLPQQLEVLRSVTRK</sequence>
<dbReference type="Pfam" id="PF12000">
    <property type="entry name" value="Glyco_trans_4_3"/>
    <property type="match status" value="1"/>
</dbReference>
<evidence type="ECO:0000313" key="5">
    <source>
        <dbReference type="Proteomes" id="UP000002216"/>
    </source>
</evidence>
<dbReference type="PANTHER" id="PTHR46401:SF2">
    <property type="entry name" value="GLYCOSYLTRANSFERASE WBBK-RELATED"/>
    <property type="match status" value="1"/>
</dbReference>